<accession>A0A1A9B6C4</accession>
<keyword evidence="4" id="KW-1185">Reference proteome</keyword>
<dbReference type="GO" id="GO:0016853">
    <property type="term" value="F:isomerase activity"/>
    <property type="evidence" value="ECO:0007669"/>
    <property type="project" value="UniProtKB-KW"/>
</dbReference>
<dbReference type="OrthoDB" id="117402at2"/>
<evidence type="ECO:0000313" key="4">
    <source>
        <dbReference type="Proteomes" id="UP000199558"/>
    </source>
</evidence>
<dbReference type="PANTHER" id="PTHR13887:SF55">
    <property type="entry name" value="SLR0313 PROTEIN"/>
    <property type="match status" value="1"/>
</dbReference>
<dbReference type="InterPro" id="IPR012336">
    <property type="entry name" value="Thioredoxin-like_fold"/>
</dbReference>
<dbReference type="InterPro" id="IPR036249">
    <property type="entry name" value="Thioredoxin-like_sf"/>
</dbReference>
<gene>
    <name evidence="3" type="ORF">GA0070622_2050</name>
</gene>
<dbReference type="Gene3D" id="3.40.30.10">
    <property type="entry name" value="Glutaredoxin"/>
    <property type="match status" value="1"/>
</dbReference>
<feature type="domain" description="Thioredoxin" evidence="2">
    <location>
        <begin position="1"/>
        <end position="182"/>
    </location>
</feature>
<dbReference type="SUPFAM" id="SSF52833">
    <property type="entry name" value="Thioredoxin-like"/>
    <property type="match status" value="1"/>
</dbReference>
<dbReference type="PANTHER" id="PTHR13887">
    <property type="entry name" value="GLUTATHIONE S-TRANSFERASE KAPPA"/>
    <property type="match status" value="1"/>
</dbReference>
<evidence type="ECO:0000256" key="1">
    <source>
        <dbReference type="ARBA" id="ARBA00005791"/>
    </source>
</evidence>
<comment type="similarity">
    <text evidence="1">Belongs to the thioredoxin family. DsbA subfamily.</text>
</comment>
<name>A0A1A9B6C4_9ACTN</name>
<dbReference type="AlphaFoldDB" id="A0A1A9B6C4"/>
<organism evidence="3 4">
    <name type="scientific">Micromonospora sediminicola</name>
    <dbReference type="NCBI Taxonomy" id="946078"/>
    <lineage>
        <taxon>Bacteria</taxon>
        <taxon>Bacillati</taxon>
        <taxon>Actinomycetota</taxon>
        <taxon>Actinomycetes</taxon>
        <taxon>Micromonosporales</taxon>
        <taxon>Micromonosporaceae</taxon>
        <taxon>Micromonospora</taxon>
    </lineage>
</organism>
<keyword evidence="3" id="KW-0413">Isomerase</keyword>
<reference evidence="4" key="1">
    <citation type="submission" date="2016-06" db="EMBL/GenBank/DDBJ databases">
        <authorList>
            <person name="Varghese N."/>
            <person name="Submissions Spin"/>
        </authorList>
    </citation>
    <scope>NUCLEOTIDE SEQUENCE [LARGE SCALE GENOMIC DNA]</scope>
    <source>
        <strain evidence="4">DSM 45794</strain>
    </source>
</reference>
<dbReference type="InterPro" id="IPR013766">
    <property type="entry name" value="Thioredoxin_domain"/>
</dbReference>
<dbReference type="Proteomes" id="UP000199558">
    <property type="component" value="Unassembled WGS sequence"/>
</dbReference>
<sequence>MTTPLQVTTARLRIPVSERDHVRGPADAPVTIVEYGDFQCRFCGAAYPNLAEVLRQRADMVRLAYRHFPITNVHPYAESAAEAAEAAGERGRFWEMHDWLFEHQDQLDPVHLSLGVEQLGLPPEEVGAEVGRQAHADRVRQDFVGGIRSGVNGTPTLFVNDVRHDGGYELAELLAVVDAAANA</sequence>
<evidence type="ECO:0000259" key="2">
    <source>
        <dbReference type="PROSITE" id="PS51352"/>
    </source>
</evidence>
<evidence type="ECO:0000313" key="3">
    <source>
        <dbReference type="EMBL" id="SBT65060.1"/>
    </source>
</evidence>
<protein>
    <submittedName>
        <fullName evidence="3">Protein-disulfide isomerase</fullName>
    </submittedName>
</protein>
<dbReference type="EMBL" id="FLRH01000003">
    <property type="protein sequence ID" value="SBT65060.1"/>
    <property type="molecule type" value="Genomic_DNA"/>
</dbReference>
<dbReference type="PROSITE" id="PS51352">
    <property type="entry name" value="THIOREDOXIN_2"/>
    <property type="match status" value="1"/>
</dbReference>
<dbReference type="STRING" id="946078.GA0070622_2050"/>
<proteinExistence type="inferred from homology"/>
<dbReference type="Pfam" id="PF13462">
    <property type="entry name" value="Thioredoxin_4"/>
    <property type="match status" value="1"/>
</dbReference>
<dbReference type="RefSeq" id="WP_091572506.1">
    <property type="nucleotide sequence ID" value="NZ_FLRH01000003.1"/>
</dbReference>